<keyword evidence="2 5" id="KW-0378">Hydrolase</keyword>
<evidence type="ECO:0000256" key="4">
    <source>
        <dbReference type="RuleBase" id="RU003690"/>
    </source>
</evidence>
<dbReference type="InterPro" id="IPR017853">
    <property type="entry name" value="GH"/>
</dbReference>
<dbReference type="PANTHER" id="PTHR10353">
    <property type="entry name" value="GLYCOSYL HYDROLASE"/>
    <property type="match status" value="1"/>
</dbReference>
<dbReference type="GO" id="GO:0005975">
    <property type="term" value="P:carbohydrate metabolic process"/>
    <property type="evidence" value="ECO:0007669"/>
    <property type="project" value="InterPro"/>
</dbReference>
<dbReference type="PANTHER" id="PTHR10353:SF36">
    <property type="entry name" value="LP05116P"/>
    <property type="match status" value="1"/>
</dbReference>
<dbReference type="Pfam" id="PF00232">
    <property type="entry name" value="Glyco_hydro_1"/>
    <property type="match status" value="1"/>
</dbReference>
<dbReference type="EMBL" id="WIXE01008681">
    <property type="protein sequence ID" value="KAK5979095.1"/>
    <property type="molecule type" value="Genomic_DNA"/>
</dbReference>
<comment type="caution">
    <text evidence="5">The sequence shown here is derived from an EMBL/GenBank/DDBJ whole genome shotgun (WGS) entry which is preliminary data.</text>
</comment>
<feature type="non-terminal residue" evidence="5">
    <location>
        <position position="1"/>
    </location>
</feature>
<sequence>GSAEFLGINYYISEEVCEGEGRSQLEKDARFDYLKGPWEKISGERMWLRYAPEGLSELLQYIQQFYGIPVLITENGCADVIGKENEGVDPLADKHRIRYLKGHIEAVKHALANGCHVIGYTVWSLMDNFEWDDGFAVRFGLYRVDYDSSDRKRTIKESGKYLKEFLDSIRDDTMSKE</sequence>
<evidence type="ECO:0000313" key="6">
    <source>
        <dbReference type="Proteomes" id="UP001331761"/>
    </source>
</evidence>
<dbReference type="SUPFAM" id="SSF51445">
    <property type="entry name" value="(Trans)glycosidases"/>
    <property type="match status" value="1"/>
</dbReference>
<dbReference type="InterPro" id="IPR001360">
    <property type="entry name" value="Glyco_hydro_1"/>
</dbReference>
<reference evidence="5 6" key="1">
    <citation type="submission" date="2019-10" db="EMBL/GenBank/DDBJ databases">
        <title>Assembly and Annotation for the nematode Trichostrongylus colubriformis.</title>
        <authorList>
            <person name="Martin J."/>
        </authorList>
    </citation>
    <scope>NUCLEOTIDE SEQUENCE [LARGE SCALE GENOMIC DNA]</scope>
    <source>
        <strain evidence="5">G859</strain>
        <tissue evidence="5">Whole worm</tissue>
    </source>
</reference>
<evidence type="ECO:0000256" key="1">
    <source>
        <dbReference type="ARBA" id="ARBA00010838"/>
    </source>
</evidence>
<dbReference type="Gene3D" id="3.20.20.80">
    <property type="entry name" value="Glycosidases"/>
    <property type="match status" value="1"/>
</dbReference>
<dbReference type="PRINTS" id="PR00131">
    <property type="entry name" value="GLHYDRLASE1"/>
</dbReference>
<keyword evidence="3" id="KW-0326">Glycosidase</keyword>
<keyword evidence="6" id="KW-1185">Reference proteome</keyword>
<protein>
    <submittedName>
        <fullName evidence="5">Glycosyl hydrolase family 1</fullName>
    </submittedName>
</protein>
<organism evidence="5 6">
    <name type="scientific">Trichostrongylus colubriformis</name>
    <name type="common">Black scour worm</name>
    <dbReference type="NCBI Taxonomy" id="6319"/>
    <lineage>
        <taxon>Eukaryota</taxon>
        <taxon>Metazoa</taxon>
        <taxon>Ecdysozoa</taxon>
        <taxon>Nematoda</taxon>
        <taxon>Chromadorea</taxon>
        <taxon>Rhabditida</taxon>
        <taxon>Rhabditina</taxon>
        <taxon>Rhabditomorpha</taxon>
        <taxon>Strongyloidea</taxon>
        <taxon>Trichostrongylidae</taxon>
        <taxon>Trichostrongylus</taxon>
    </lineage>
</organism>
<dbReference type="Proteomes" id="UP001331761">
    <property type="component" value="Unassembled WGS sequence"/>
</dbReference>
<dbReference type="AlphaFoldDB" id="A0AAN8FHP5"/>
<accession>A0AAN8FHP5</accession>
<evidence type="ECO:0000313" key="5">
    <source>
        <dbReference type="EMBL" id="KAK5979095.1"/>
    </source>
</evidence>
<dbReference type="GO" id="GO:0008422">
    <property type="term" value="F:beta-glucosidase activity"/>
    <property type="evidence" value="ECO:0007669"/>
    <property type="project" value="TreeGrafter"/>
</dbReference>
<evidence type="ECO:0000256" key="3">
    <source>
        <dbReference type="ARBA" id="ARBA00023295"/>
    </source>
</evidence>
<comment type="similarity">
    <text evidence="1 4">Belongs to the glycosyl hydrolase 1 family.</text>
</comment>
<proteinExistence type="inferred from homology"/>
<name>A0AAN8FHP5_TRICO</name>
<evidence type="ECO:0000256" key="2">
    <source>
        <dbReference type="ARBA" id="ARBA00022801"/>
    </source>
</evidence>
<gene>
    <name evidence="5" type="ORF">GCK32_010795</name>
</gene>